<dbReference type="EC" id="2.7.7.3" evidence="9"/>
<feature type="binding site" evidence="9">
    <location>
        <begin position="122"/>
        <end position="128"/>
    </location>
    <ligand>
        <name>ATP</name>
        <dbReference type="ChEBI" id="CHEBI:30616"/>
    </ligand>
</feature>
<dbReference type="GO" id="GO:0015937">
    <property type="term" value="P:coenzyme A biosynthetic process"/>
    <property type="evidence" value="ECO:0007669"/>
    <property type="project" value="UniProtKB-UniRule"/>
</dbReference>
<comment type="subunit">
    <text evidence="9">Homohexamer.</text>
</comment>
<proteinExistence type="inferred from homology"/>
<feature type="binding site" evidence="9">
    <location>
        <position position="87"/>
    </location>
    <ligand>
        <name>substrate</name>
    </ligand>
</feature>
<evidence type="ECO:0000256" key="8">
    <source>
        <dbReference type="ARBA" id="ARBA00029346"/>
    </source>
</evidence>
<dbReference type="GeneID" id="75065637"/>
<feature type="binding site" evidence="9">
    <location>
        <position position="9"/>
    </location>
    <ligand>
        <name>substrate</name>
    </ligand>
</feature>
<keyword evidence="4 9" id="KW-0547">Nucleotide-binding</keyword>
<comment type="subcellular location">
    <subcellularLocation>
        <location evidence="9">Cytoplasm</location>
    </subcellularLocation>
</comment>
<evidence type="ECO:0000256" key="1">
    <source>
        <dbReference type="ARBA" id="ARBA00022490"/>
    </source>
</evidence>
<name>D3LA79_OENOE</name>
<dbReference type="OrthoDB" id="9806661at2"/>
<comment type="catalytic activity">
    <reaction evidence="8 9">
        <text>(R)-4'-phosphopantetheine + ATP + H(+) = 3'-dephospho-CoA + diphosphate</text>
        <dbReference type="Rhea" id="RHEA:19801"/>
        <dbReference type="ChEBI" id="CHEBI:15378"/>
        <dbReference type="ChEBI" id="CHEBI:30616"/>
        <dbReference type="ChEBI" id="CHEBI:33019"/>
        <dbReference type="ChEBI" id="CHEBI:57328"/>
        <dbReference type="ChEBI" id="CHEBI:61723"/>
        <dbReference type="EC" id="2.7.7.3"/>
    </reaction>
</comment>
<feature type="site" description="Transition state stabilizer" evidence="9">
    <location>
        <position position="17"/>
    </location>
</feature>
<evidence type="ECO:0000256" key="3">
    <source>
        <dbReference type="ARBA" id="ARBA00022695"/>
    </source>
</evidence>
<dbReference type="InterPro" id="IPR014729">
    <property type="entry name" value="Rossmann-like_a/b/a_fold"/>
</dbReference>
<dbReference type="GO" id="GO:0004595">
    <property type="term" value="F:pantetheine-phosphate adenylyltransferase activity"/>
    <property type="evidence" value="ECO:0007669"/>
    <property type="project" value="UniProtKB-UniRule"/>
</dbReference>
<dbReference type="GO" id="GO:0005524">
    <property type="term" value="F:ATP binding"/>
    <property type="evidence" value="ECO:0007669"/>
    <property type="project" value="UniProtKB-KW"/>
</dbReference>
<keyword evidence="5 9" id="KW-0067">ATP-binding</keyword>
<dbReference type="Pfam" id="PF01467">
    <property type="entry name" value="CTP_transf_like"/>
    <property type="match status" value="1"/>
</dbReference>
<keyword evidence="2 9" id="KW-0808">Transferase</keyword>
<keyword evidence="6 9" id="KW-0460">Magnesium</keyword>
<evidence type="ECO:0000256" key="2">
    <source>
        <dbReference type="ARBA" id="ARBA00022679"/>
    </source>
</evidence>
<dbReference type="SMR" id="D3LA79"/>
<comment type="similarity">
    <text evidence="9">Belongs to the bacterial CoaD family.</text>
</comment>
<evidence type="ECO:0000313" key="12">
    <source>
        <dbReference type="Proteomes" id="UP000003075"/>
    </source>
</evidence>
<comment type="caution">
    <text evidence="11">The sequence shown here is derived from an EMBL/GenBank/DDBJ whole genome shotgun (WGS) entry which is preliminary data.</text>
</comment>
<dbReference type="InterPro" id="IPR004821">
    <property type="entry name" value="Cyt_trans-like"/>
</dbReference>
<keyword evidence="1 9" id="KW-0963">Cytoplasm</keyword>
<dbReference type="PRINTS" id="PR01020">
    <property type="entry name" value="LPSBIOSNTHSS"/>
</dbReference>
<dbReference type="GO" id="GO:0005737">
    <property type="term" value="C:cytoplasm"/>
    <property type="evidence" value="ECO:0007669"/>
    <property type="project" value="UniProtKB-SubCell"/>
</dbReference>
<accession>D3LA79</accession>
<keyword evidence="3 9" id="KW-0548">Nucleotidyltransferase</keyword>
<reference evidence="11 12" key="1">
    <citation type="journal article" date="2010" name="Appl. Microbiol. Biotechnol.">
        <title>Genotypic diversity in Oenococcus oeni by high-density microarray comparative genome hybridization and whole genome sequencing.</title>
        <authorList>
            <person name="Borneman A.R."/>
            <person name="Bartowsky E.J."/>
            <person name="McCarthy J."/>
            <person name="Chambers P.J."/>
        </authorList>
    </citation>
    <scope>NUCLEOTIDE SEQUENCE [LARGE SCALE GENOMIC DNA]</scope>
    <source>
        <strain evidence="11 12">AWRIB429</strain>
    </source>
</reference>
<dbReference type="PANTHER" id="PTHR21342">
    <property type="entry name" value="PHOSPHOPANTETHEINE ADENYLYLTRANSFERASE"/>
    <property type="match status" value="1"/>
</dbReference>
<evidence type="ECO:0000256" key="7">
    <source>
        <dbReference type="ARBA" id="ARBA00022993"/>
    </source>
</evidence>
<sequence>MVKAVFPGSFDPLTFGHLDVISRSALLFDQVIVAVGINTSKTAMFTTEEKITLISNNTKNLKNVSVLPMPDLTFKFVSSVGADVIVRGIRNVRDYEYERDIAEINHRLGNVDTVLLPSKAVYQDISSSNLKEVAKFGADISHFVPENVIKLIKLKTK</sequence>
<dbReference type="PANTHER" id="PTHR21342:SF1">
    <property type="entry name" value="PHOSPHOPANTETHEINE ADENYLYLTRANSFERASE"/>
    <property type="match status" value="1"/>
</dbReference>
<evidence type="ECO:0000256" key="9">
    <source>
        <dbReference type="HAMAP-Rule" id="MF_00151"/>
    </source>
</evidence>
<gene>
    <name evidence="9" type="primary">coaD</name>
    <name evidence="11" type="ORF">AWRIB429_1259</name>
</gene>
<dbReference type="Gene3D" id="3.40.50.620">
    <property type="entry name" value="HUPs"/>
    <property type="match status" value="1"/>
</dbReference>
<keyword evidence="7 9" id="KW-0173">Coenzyme A biosynthesis</keyword>
<feature type="binding site" evidence="9">
    <location>
        <begin position="9"/>
        <end position="10"/>
    </location>
    <ligand>
        <name>ATP</name>
        <dbReference type="ChEBI" id="CHEBI:30616"/>
    </ligand>
</feature>
<evidence type="ECO:0000259" key="10">
    <source>
        <dbReference type="Pfam" id="PF01467"/>
    </source>
</evidence>
<dbReference type="Proteomes" id="UP000003075">
    <property type="component" value="Unassembled WGS sequence"/>
</dbReference>
<dbReference type="UniPathway" id="UPA00241">
    <property type="reaction ID" value="UER00355"/>
</dbReference>
<comment type="cofactor">
    <cofactor evidence="9">
        <name>Mg(2+)</name>
        <dbReference type="ChEBI" id="CHEBI:18420"/>
    </cofactor>
</comment>
<feature type="binding site" evidence="9">
    <location>
        <position position="73"/>
    </location>
    <ligand>
        <name>substrate</name>
    </ligand>
</feature>
<dbReference type="EMBL" id="ACSE01000024">
    <property type="protein sequence ID" value="EFD88231.1"/>
    <property type="molecule type" value="Genomic_DNA"/>
</dbReference>
<dbReference type="AlphaFoldDB" id="D3LA79"/>
<feature type="binding site" evidence="9">
    <location>
        <position position="17"/>
    </location>
    <ligand>
        <name>ATP</name>
        <dbReference type="ChEBI" id="CHEBI:30616"/>
    </ligand>
</feature>
<evidence type="ECO:0000256" key="6">
    <source>
        <dbReference type="ARBA" id="ARBA00022842"/>
    </source>
</evidence>
<feature type="binding site" evidence="9">
    <location>
        <position position="98"/>
    </location>
    <ligand>
        <name>ATP</name>
        <dbReference type="ChEBI" id="CHEBI:30616"/>
    </ligand>
</feature>
<dbReference type="SUPFAM" id="SSF52374">
    <property type="entry name" value="Nucleotidylyl transferase"/>
    <property type="match status" value="1"/>
</dbReference>
<dbReference type="PATRIC" id="fig|203123.7.peg.1272"/>
<dbReference type="RefSeq" id="WP_002819126.1">
    <property type="nucleotide sequence ID" value="NZ_ACSE01000024.1"/>
</dbReference>
<comment type="pathway">
    <text evidence="9">Cofactor biosynthesis; coenzyme A biosynthesis; CoA from (R)-pantothenate: step 4/5.</text>
</comment>
<feature type="binding site" evidence="9">
    <location>
        <begin position="88"/>
        <end position="90"/>
    </location>
    <ligand>
        <name>ATP</name>
        <dbReference type="ChEBI" id="CHEBI:30616"/>
    </ligand>
</feature>
<dbReference type="InterPro" id="IPR001980">
    <property type="entry name" value="PPAT"/>
</dbReference>
<organism evidence="11 12">
    <name type="scientific">Oenococcus oeni AWRIB429</name>
    <dbReference type="NCBI Taxonomy" id="655225"/>
    <lineage>
        <taxon>Bacteria</taxon>
        <taxon>Bacillati</taxon>
        <taxon>Bacillota</taxon>
        <taxon>Bacilli</taxon>
        <taxon>Lactobacillales</taxon>
        <taxon>Lactobacillaceae</taxon>
        <taxon>Oenococcus</taxon>
    </lineage>
</organism>
<dbReference type="HAMAP" id="MF_00151">
    <property type="entry name" value="PPAT_bact"/>
    <property type="match status" value="1"/>
</dbReference>
<dbReference type="NCBIfam" id="TIGR00125">
    <property type="entry name" value="cyt_tran_rel"/>
    <property type="match status" value="1"/>
</dbReference>
<feature type="binding site" evidence="9">
    <location>
        <position position="41"/>
    </location>
    <ligand>
        <name>substrate</name>
    </ligand>
</feature>
<feature type="domain" description="Cytidyltransferase-like" evidence="10">
    <location>
        <begin position="5"/>
        <end position="132"/>
    </location>
</feature>
<evidence type="ECO:0000256" key="4">
    <source>
        <dbReference type="ARBA" id="ARBA00022741"/>
    </source>
</evidence>
<comment type="function">
    <text evidence="9">Reversibly transfers an adenylyl group from ATP to 4'-phosphopantetheine, yielding dephospho-CoA (dPCoA) and pyrophosphate.</text>
</comment>
<evidence type="ECO:0000256" key="5">
    <source>
        <dbReference type="ARBA" id="ARBA00022840"/>
    </source>
</evidence>
<protein>
    <recommendedName>
        <fullName evidence="9">Phosphopantetheine adenylyltransferase</fullName>
        <ecNumber evidence="9">2.7.7.3</ecNumber>
    </recommendedName>
    <alternativeName>
        <fullName evidence="9">Dephospho-CoA pyrophosphorylase</fullName>
    </alternativeName>
    <alternativeName>
        <fullName evidence="9">Pantetheine-phosphate adenylyltransferase</fullName>
        <shortName evidence="9">PPAT</shortName>
    </alternativeName>
</protein>
<evidence type="ECO:0000313" key="11">
    <source>
        <dbReference type="EMBL" id="EFD88231.1"/>
    </source>
</evidence>
<dbReference type="NCBIfam" id="TIGR01510">
    <property type="entry name" value="coaD_prev_kdtB"/>
    <property type="match status" value="1"/>
</dbReference>